<accession>A0A367FFE4</accession>
<evidence type="ECO:0000313" key="2">
    <source>
        <dbReference type="EMBL" id="RCG29011.1"/>
    </source>
</evidence>
<feature type="region of interest" description="Disordered" evidence="1">
    <location>
        <begin position="1"/>
        <end position="63"/>
    </location>
</feature>
<dbReference type="Proteomes" id="UP000253094">
    <property type="component" value="Unassembled WGS sequence"/>
</dbReference>
<protein>
    <submittedName>
        <fullName evidence="2">Uncharacterized protein</fullName>
    </submittedName>
</protein>
<proteinExistence type="predicted"/>
<gene>
    <name evidence="2" type="ORF">DQ384_21925</name>
</gene>
<keyword evidence="3" id="KW-1185">Reference proteome</keyword>
<name>A0A367FFE4_9ACTN</name>
<dbReference type="EMBL" id="QOIL01000012">
    <property type="protein sequence ID" value="RCG29011.1"/>
    <property type="molecule type" value="Genomic_DNA"/>
</dbReference>
<evidence type="ECO:0000313" key="3">
    <source>
        <dbReference type="Proteomes" id="UP000253094"/>
    </source>
</evidence>
<comment type="caution">
    <text evidence="2">The sequence shown here is derived from an EMBL/GenBank/DDBJ whole genome shotgun (WGS) entry which is preliminary data.</text>
</comment>
<organism evidence="2 3">
    <name type="scientific">Sphaerisporangium album</name>
    <dbReference type="NCBI Taxonomy" id="509200"/>
    <lineage>
        <taxon>Bacteria</taxon>
        <taxon>Bacillati</taxon>
        <taxon>Actinomycetota</taxon>
        <taxon>Actinomycetes</taxon>
        <taxon>Streptosporangiales</taxon>
        <taxon>Streptosporangiaceae</taxon>
        <taxon>Sphaerisporangium</taxon>
    </lineage>
</organism>
<feature type="compositionally biased region" description="Gly residues" evidence="1">
    <location>
        <begin position="21"/>
        <end position="32"/>
    </location>
</feature>
<dbReference type="AlphaFoldDB" id="A0A367FFE4"/>
<sequence length="63" mass="6233">MGGGGRGLRRGPAEADAATGAGRGLRAAGGRGRAWRSPVGCRHARSGACGVRRGGRPGPLPRS</sequence>
<reference evidence="2 3" key="1">
    <citation type="submission" date="2018-06" db="EMBL/GenBank/DDBJ databases">
        <title>Sphaerisporangium craniellae sp. nov., isolated from a marine sponge in the South China Sea.</title>
        <authorList>
            <person name="Li L."/>
        </authorList>
    </citation>
    <scope>NUCLEOTIDE SEQUENCE [LARGE SCALE GENOMIC DNA]</scope>
    <source>
        <strain evidence="2 3">CCTCC AA 208026</strain>
    </source>
</reference>
<evidence type="ECO:0000256" key="1">
    <source>
        <dbReference type="SAM" id="MobiDB-lite"/>
    </source>
</evidence>